<dbReference type="PRINTS" id="PR00598">
    <property type="entry name" value="HTHMARR"/>
</dbReference>
<proteinExistence type="predicted"/>
<evidence type="ECO:0000259" key="1">
    <source>
        <dbReference type="PROSITE" id="PS50995"/>
    </source>
</evidence>
<dbReference type="PANTHER" id="PTHR33164:SF99">
    <property type="entry name" value="MARR FAMILY REGULATORY PROTEIN"/>
    <property type="match status" value="1"/>
</dbReference>
<dbReference type="Pfam" id="PF12802">
    <property type="entry name" value="MarR_2"/>
    <property type="match status" value="1"/>
</dbReference>
<dbReference type="EMBL" id="JBHSKP010000008">
    <property type="protein sequence ID" value="MFC5153129.1"/>
    <property type="molecule type" value="Genomic_DNA"/>
</dbReference>
<dbReference type="PANTHER" id="PTHR33164">
    <property type="entry name" value="TRANSCRIPTIONAL REGULATOR, MARR FAMILY"/>
    <property type="match status" value="1"/>
</dbReference>
<keyword evidence="3" id="KW-1185">Reference proteome</keyword>
<dbReference type="InterPro" id="IPR000835">
    <property type="entry name" value="HTH_MarR-typ"/>
</dbReference>
<evidence type="ECO:0000313" key="2">
    <source>
        <dbReference type="EMBL" id="MFC5153129.1"/>
    </source>
</evidence>
<dbReference type="Gene3D" id="1.10.10.10">
    <property type="entry name" value="Winged helix-like DNA-binding domain superfamily/Winged helix DNA-binding domain"/>
    <property type="match status" value="1"/>
</dbReference>
<dbReference type="SUPFAM" id="SSF46785">
    <property type="entry name" value="Winged helix' DNA-binding domain"/>
    <property type="match status" value="1"/>
</dbReference>
<reference evidence="3" key="1">
    <citation type="journal article" date="2019" name="Int. J. Syst. Evol. Microbiol.">
        <title>The Global Catalogue of Microorganisms (GCM) 10K type strain sequencing project: providing services to taxonomists for standard genome sequencing and annotation.</title>
        <authorList>
            <consortium name="The Broad Institute Genomics Platform"/>
            <consortium name="The Broad Institute Genome Sequencing Center for Infectious Disease"/>
            <person name="Wu L."/>
            <person name="Ma J."/>
        </authorList>
    </citation>
    <scope>NUCLEOTIDE SEQUENCE [LARGE SCALE GENOMIC DNA]</scope>
    <source>
        <strain evidence="3">PCU 266</strain>
    </source>
</reference>
<sequence length="159" mass="17631">MPLINQVSPHIELPTVLEQRWQTVRLLTARLEEALSKALQAEHQLSVSEFSALAALAHSDDGGHLRQQFLADAIPLNQSSVSRLVGRLEKLGLTERYLCPHDRRGVYTQISEEGQARVVAARITYVRVLEETLGEAAENEAFAPLAAWLTREAAPQRSA</sequence>
<dbReference type="InterPro" id="IPR036388">
    <property type="entry name" value="WH-like_DNA-bd_sf"/>
</dbReference>
<dbReference type="Proteomes" id="UP001596160">
    <property type="component" value="Unassembled WGS sequence"/>
</dbReference>
<protein>
    <submittedName>
        <fullName evidence="2">MarR family winged helix-turn-helix transcriptional regulator</fullName>
    </submittedName>
</protein>
<comment type="caution">
    <text evidence="2">The sequence shown here is derived from an EMBL/GenBank/DDBJ whole genome shotgun (WGS) entry which is preliminary data.</text>
</comment>
<dbReference type="PROSITE" id="PS50995">
    <property type="entry name" value="HTH_MARR_2"/>
    <property type="match status" value="1"/>
</dbReference>
<dbReference type="SMART" id="SM00347">
    <property type="entry name" value="HTH_MARR"/>
    <property type="match status" value="1"/>
</dbReference>
<dbReference type="RefSeq" id="WP_344474347.1">
    <property type="nucleotide sequence ID" value="NZ_BAAASB010000004.1"/>
</dbReference>
<accession>A0ABW0AKZ3</accession>
<name>A0ABW0AKZ3_9ACTN</name>
<organism evidence="2 3">
    <name type="scientific">Streptomyces amakusaensis</name>
    <dbReference type="NCBI Taxonomy" id="67271"/>
    <lineage>
        <taxon>Bacteria</taxon>
        <taxon>Bacillati</taxon>
        <taxon>Actinomycetota</taxon>
        <taxon>Actinomycetes</taxon>
        <taxon>Kitasatosporales</taxon>
        <taxon>Streptomycetaceae</taxon>
        <taxon>Streptomyces</taxon>
    </lineage>
</organism>
<dbReference type="InterPro" id="IPR039422">
    <property type="entry name" value="MarR/SlyA-like"/>
</dbReference>
<dbReference type="InterPro" id="IPR036390">
    <property type="entry name" value="WH_DNA-bd_sf"/>
</dbReference>
<feature type="domain" description="HTH marR-type" evidence="1">
    <location>
        <begin position="10"/>
        <end position="154"/>
    </location>
</feature>
<gene>
    <name evidence="2" type="ORF">ACFPRH_15440</name>
</gene>
<evidence type="ECO:0000313" key="3">
    <source>
        <dbReference type="Proteomes" id="UP001596160"/>
    </source>
</evidence>